<dbReference type="InterPro" id="IPR035587">
    <property type="entry name" value="DUS-like_FMN-bd"/>
</dbReference>
<dbReference type="GO" id="GO:0000049">
    <property type="term" value="F:tRNA binding"/>
    <property type="evidence" value="ECO:0007669"/>
    <property type="project" value="UniProtKB-KW"/>
</dbReference>
<feature type="domain" description="DUS-like FMN-binding" evidence="9">
    <location>
        <begin position="1"/>
        <end position="127"/>
    </location>
</feature>
<dbReference type="PANTHER" id="PTHR42907">
    <property type="entry name" value="FMN-LINKED OXIDOREDUCTASES SUPERFAMILY PROTEIN"/>
    <property type="match status" value="1"/>
</dbReference>
<keyword evidence="2" id="KW-0820">tRNA-binding</keyword>
<dbReference type="Pfam" id="PF01207">
    <property type="entry name" value="Dus"/>
    <property type="match status" value="1"/>
</dbReference>
<evidence type="ECO:0000256" key="7">
    <source>
        <dbReference type="ARBA" id="ARBA00022884"/>
    </source>
</evidence>
<sequence length="127" mass="14353">MMEYTDRHERYFLRQISRRAFLYTEMVTAEAVIHGNRERLLGFSKEEHPIALQLGGADPDRMALAAEIGQEFGYDEININVGCPSDRVQSGRFGACLMEEPDLVATIVRTMHKAVDIPITVKSRIGI</sequence>
<dbReference type="SUPFAM" id="SSF51395">
    <property type="entry name" value="FMN-linked oxidoreductases"/>
    <property type="match status" value="1"/>
</dbReference>
<dbReference type="InterPro" id="IPR013785">
    <property type="entry name" value="Aldolase_TIM"/>
</dbReference>
<keyword evidence="5" id="KW-0819">tRNA processing</keyword>
<proteinExistence type="predicted"/>
<dbReference type="GO" id="GO:0017150">
    <property type="term" value="F:tRNA dihydrouridine synthase activity"/>
    <property type="evidence" value="ECO:0007669"/>
    <property type="project" value="InterPro"/>
</dbReference>
<evidence type="ECO:0000313" key="10">
    <source>
        <dbReference type="EMBL" id="SVD20292.1"/>
    </source>
</evidence>
<dbReference type="AlphaFoldDB" id="A0A382TET1"/>
<keyword evidence="6" id="KW-0521">NADP</keyword>
<dbReference type="PROSITE" id="PS01136">
    <property type="entry name" value="UPF0034"/>
    <property type="match status" value="1"/>
</dbReference>
<dbReference type="PANTHER" id="PTHR42907:SF1">
    <property type="entry name" value="FMN-LINKED OXIDOREDUCTASES SUPERFAMILY PROTEIN"/>
    <property type="match status" value="1"/>
</dbReference>
<feature type="non-terminal residue" evidence="10">
    <location>
        <position position="127"/>
    </location>
</feature>
<evidence type="ECO:0000259" key="9">
    <source>
        <dbReference type="Pfam" id="PF01207"/>
    </source>
</evidence>
<keyword evidence="3" id="KW-0285">Flavoprotein</keyword>
<protein>
    <recommendedName>
        <fullName evidence="9">DUS-like FMN-binding domain-containing protein</fullName>
    </recommendedName>
</protein>
<keyword evidence="4" id="KW-0288">FMN</keyword>
<comment type="cofactor">
    <cofactor evidence="1">
        <name>FMN</name>
        <dbReference type="ChEBI" id="CHEBI:58210"/>
    </cofactor>
</comment>
<evidence type="ECO:0000256" key="3">
    <source>
        <dbReference type="ARBA" id="ARBA00022630"/>
    </source>
</evidence>
<keyword evidence="7" id="KW-0694">RNA-binding</keyword>
<evidence type="ECO:0000256" key="4">
    <source>
        <dbReference type="ARBA" id="ARBA00022643"/>
    </source>
</evidence>
<gene>
    <name evidence="10" type="ORF">METZ01_LOCUS373146</name>
</gene>
<dbReference type="InterPro" id="IPR004653">
    <property type="entry name" value="DusA"/>
</dbReference>
<evidence type="ECO:0000256" key="5">
    <source>
        <dbReference type="ARBA" id="ARBA00022694"/>
    </source>
</evidence>
<evidence type="ECO:0000256" key="2">
    <source>
        <dbReference type="ARBA" id="ARBA00022555"/>
    </source>
</evidence>
<name>A0A382TET1_9ZZZZ</name>
<evidence type="ECO:0000256" key="1">
    <source>
        <dbReference type="ARBA" id="ARBA00001917"/>
    </source>
</evidence>
<dbReference type="CDD" id="cd02801">
    <property type="entry name" value="DUS_like_FMN"/>
    <property type="match status" value="1"/>
</dbReference>
<organism evidence="10">
    <name type="scientific">marine metagenome</name>
    <dbReference type="NCBI Taxonomy" id="408172"/>
    <lineage>
        <taxon>unclassified sequences</taxon>
        <taxon>metagenomes</taxon>
        <taxon>ecological metagenomes</taxon>
    </lineage>
</organism>
<dbReference type="InterPro" id="IPR018517">
    <property type="entry name" value="tRNA_hU_synthase_CS"/>
</dbReference>
<keyword evidence="8" id="KW-0560">Oxidoreductase</keyword>
<dbReference type="GO" id="GO:0050660">
    <property type="term" value="F:flavin adenine dinucleotide binding"/>
    <property type="evidence" value="ECO:0007669"/>
    <property type="project" value="InterPro"/>
</dbReference>
<evidence type="ECO:0000256" key="8">
    <source>
        <dbReference type="ARBA" id="ARBA00023002"/>
    </source>
</evidence>
<dbReference type="EMBL" id="UINC01135872">
    <property type="protein sequence ID" value="SVD20292.1"/>
    <property type="molecule type" value="Genomic_DNA"/>
</dbReference>
<dbReference type="Gene3D" id="3.20.20.70">
    <property type="entry name" value="Aldolase class I"/>
    <property type="match status" value="1"/>
</dbReference>
<evidence type="ECO:0000256" key="6">
    <source>
        <dbReference type="ARBA" id="ARBA00022857"/>
    </source>
</evidence>
<accession>A0A382TET1</accession>
<reference evidence="10" key="1">
    <citation type="submission" date="2018-05" db="EMBL/GenBank/DDBJ databases">
        <authorList>
            <person name="Lanie J.A."/>
            <person name="Ng W.-L."/>
            <person name="Kazmierczak K.M."/>
            <person name="Andrzejewski T.M."/>
            <person name="Davidsen T.M."/>
            <person name="Wayne K.J."/>
            <person name="Tettelin H."/>
            <person name="Glass J.I."/>
            <person name="Rusch D."/>
            <person name="Podicherti R."/>
            <person name="Tsui H.-C.T."/>
            <person name="Winkler M.E."/>
        </authorList>
    </citation>
    <scope>NUCLEOTIDE SEQUENCE</scope>
</reference>